<evidence type="ECO:0000313" key="2">
    <source>
        <dbReference type="Proteomes" id="UP000004221"/>
    </source>
</evidence>
<dbReference type="EMBL" id="CAGS01000401">
    <property type="protein sequence ID" value="CCF85186.1"/>
    <property type="molecule type" value="Genomic_DNA"/>
</dbReference>
<keyword evidence="2" id="KW-1185">Reference proteome</keyword>
<comment type="caution">
    <text evidence="1">The sequence shown here is derived from an EMBL/GenBank/DDBJ whole genome shotgun (WGS) entry which is preliminary data.</text>
</comment>
<dbReference type="Proteomes" id="UP000004221">
    <property type="component" value="Unassembled WGS sequence"/>
</dbReference>
<evidence type="ECO:0000313" key="1">
    <source>
        <dbReference type="EMBL" id="CCF85186.1"/>
    </source>
</evidence>
<sequence>MARRPRLLQRLEQIPANISGVRAASEEMYDKRSVHKRIYGTCFCDNLLRSTANPEYSFVLAERRGEHKLIRRLSSRYANAPPQGRQAM</sequence>
<name>I4EKH4_9BACT</name>
<protein>
    <submittedName>
        <fullName evidence="1">Uncharacterized protein</fullName>
    </submittedName>
</protein>
<accession>I4EKH4</accession>
<gene>
    <name evidence="1" type="ORF">NITHO_460022</name>
</gene>
<proteinExistence type="predicted"/>
<reference evidence="1 2" key="1">
    <citation type="journal article" date="2012" name="ISME J.">
        <title>Nitrification expanded: discovery, physiology and genomics of a nitrite-oxidizing bacterium from the phylum Chloroflexi.</title>
        <authorList>
            <person name="Sorokin D.Y."/>
            <person name="Lucker S."/>
            <person name="Vejmelkova D."/>
            <person name="Kostrikina N.A."/>
            <person name="Kleerebezem R."/>
            <person name="Rijpstra W.I."/>
            <person name="Damste J.S."/>
            <person name="Le Paslier D."/>
            <person name="Muyzer G."/>
            <person name="Wagner M."/>
            <person name="van Loosdrecht M.C."/>
            <person name="Daims H."/>
        </authorList>
    </citation>
    <scope>NUCLEOTIDE SEQUENCE [LARGE SCALE GENOMIC DNA]</scope>
    <source>
        <strain evidence="2">none</strain>
    </source>
</reference>
<dbReference type="AlphaFoldDB" id="I4EKH4"/>
<organism evidence="1 2">
    <name type="scientific">Nitrolancea hollandica Lb</name>
    <dbReference type="NCBI Taxonomy" id="1129897"/>
    <lineage>
        <taxon>Bacteria</taxon>
        <taxon>Pseudomonadati</taxon>
        <taxon>Thermomicrobiota</taxon>
        <taxon>Thermomicrobia</taxon>
        <taxon>Sphaerobacterales</taxon>
        <taxon>Sphaerobacterineae</taxon>
        <taxon>Sphaerobacteraceae</taxon>
        <taxon>Nitrolancea</taxon>
    </lineage>
</organism>